<evidence type="ECO:0000313" key="3">
    <source>
        <dbReference type="EMBL" id="CAK7264055.1"/>
    </source>
</evidence>
<sequence>MAIDLKLDAASSQAALIFASGNFLVCFGRFWRLCRRDERRAAIWGATNCRSAAIWAAPRCRRAVIWAAPRCRRAVFWAAPRCRRYPKRSWPALFSAEESAGAVQGSGLGPDNSGLPDLVTGSHPEAGIGPGGSEQAVPQPGPSQISFGGPAPPAADVMPASD</sequence>
<evidence type="ECO:0000313" key="4">
    <source>
        <dbReference type="Proteomes" id="UP001642502"/>
    </source>
</evidence>
<keyword evidence="4" id="KW-1185">Reference proteome</keyword>
<dbReference type="Proteomes" id="UP001642502">
    <property type="component" value="Unassembled WGS sequence"/>
</dbReference>
<feature type="region of interest" description="Disordered" evidence="1">
    <location>
        <begin position="102"/>
        <end position="162"/>
    </location>
</feature>
<proteinExistence type="predicted"/>
<keyword evidence="2" id="KW-0472">Membrane</keyword>
<keyword evidence="2" id="KW-1133">Transmembrane helix</keyword>
<accession>A0ABP0DA44</accession>
<evidence type="ECO:0000256" key="2">
    <source>
        <dbReference type="SAM" id="Phobius"/>
    </source>
</evidence>
<gene>
    <name evidence="3" type="ORF">SEPCBS119000_000804</name>
</gene>
<keyword evidence="2" id="KW-0812">Transmembrane</keyword>
<evidence type="ECO:0000256" key="1">
    <source>
        <dbReference type="SAM" id="MobiDB-lite"/>
    </source>
</evidence>
<comment type="caution">
    <text evidence="3">The sequence shown here is derived from an EMBL/GenBank/DDBJ whole genome shotgun (WGS) entry which is preliminary data.</text>
</comment>
<organism evidence="3 4">
    <name type="scientific">Sporothrix epigloea</name>
    <dbReference type="NCBI Taxonomy" id="1892477"/>
    <lineage>
        <taxon>Eukaryota</taxon>
        <taxon>Fungi</taxon>
        <taxon>Dikarya</taxon>
        <taxon>Ascomycota</taxon>
        <taxon>Pezizomycotina</taxon>
        <taxon>Sordariomycetes</taxon>
        <taxon>Sordariomycetidae</taxon>
        <taxon>Ophiostomatales</taxon>
        <taxon>Ophiostomataceae</taxon>
        <taxon>Sporothrix</taxon>
    </lineage>
</organism>
<dbReference type="EMBL" id="CAWUON010000005">
    <property type="protein sequence ID" value="CAK7264055.1"/>
    <property type="molecule type" value="Genomic_DNA"/>
</dbReference>
<reference evidence="3 4" key="1">
    <citation type="submission" date="2024-01" db="EMBL/GenBank/DDBJ databases">
        <authorList>
            <person name="Allen C."/>
            <person name="Tagirdzhanova G."/>
        </authorList>
    </citation>
    <scope>NUCLEOTIDE SEQUENCE [LARGE SCALE GENOMIC DNA]</scope>
    <source>
        <strain evidence="3 4">CBS 119000</strain>
    </source>
</reference>
<name>A0ABP0DA44_9PEZI</name>
<feature type="transmembrane region" description="Helical" evidence="2">
    <location>
        <begin position="12"/>
        <end position="31"/>
    </location>
</feature>
<protein>
    <submittedName>
        <fullName evidence="3">Uncharacterized protein</fullName>
    </submittedName>
</protein>